<evidence type="ECO:0000256" key="2">
    <source>
        <dbReference type="ARBA" id="ARBA00005981"/>
    </source>
</evidence>
<evidence type="ECO:0000256" key="6">
    <source>
        <dbReference type="SAM" id="Coils"/>
    </source>
</evidence>
<dbReference type="GO" id="GO:0003690">
    <property type="term" value="F:double-stranded DNA binding"/>
    <property type="evidence" value="ECO:0007669"/>
    <property type="project" value="InterPro"/>
</dbReference>
<keyword evidence="3 6" id="KW-0175">Coiled coil</keyword>
<dbReference type="InterPro" id="IPR040453">
    <property type="entry name" value="Mnd1_HTH"/>
</dbReference>
<evidence type="ECO:0000259" key="7">
    <source>
        <dbReference type="Pfam" id="PF03962"/>
    </source>
</evidence>
<evidence type="ECO:0000256" key="1">
    <source>
        <dbReference type="ARBA" id="ARBA00004123"/>
    </source>
</evidence>
<accession>A0AAW1Q937</accession>
<dbReference type="Pfam" id="PF03962">
    <property type="entry name" value="Mnd1"/>
    <property type="match status" value="1"/>
</dbReference>
<evidence type="ECO:0000256" key="3">
    <source>
        <dbReference type="ARBA" id="ARBA00023054"/>
    </source>
</evidence>
<evidence type="ECO:0000313" key="9">
    <source>
        <dbReference type="EMBL" id="KAK9817573.1"/>
    </source>
</evidence>
<dbReference type="EMBL" id="JALJOS010000065">
    <property type="protein sequence ID" value="KAK9817573.1"/>
    <property type="molecule type" value="Genomic_DNA"/>
</dbReference>
<keyword evidence="10" id="KW-1185">Reference proteome</keyword>
<dbReference type="InterPro" id="IPR005647">
    <property type="entry name" value="Mnd1"/>
</dbReference>
<evidence type="ECO:0000256" key="5">
    <source>
        <dbReference type="PIRNR" id="PIRNR026991"/>
    </source>
</evidence>
<dbReference type="GO" id="GO:0007131">
    <property type="term" value="P:reciprocal meiotic recombination"/>
    <property type="evidence" value="ECO:0007669"/>
    <property type="project" value="InterPro"/>
</dbReference>
<keyword evidence="4 5" id="KW-0539">Nucleus</keyword>
<dbReference type="Pfam" id="PF18517">
    <property type="entry name" value="LZ3wCH"/>
    <property type="match status" value="1"/>
</dbReference>
<dbReference type="AlphaFoldDB" id="A0AAW1Q937"/>
<evidence type="ECO:0000259" key="8">
    <source>
        <dbReference type="Pfam" id="PF18517"/>
    </source>
</evidence>
<dbReference type="Proteomes" id="UP001438707">
    <property type="component" value="Unassembled WGS sequence"/>
</dbReference>
<proteinExistence type="inferred from homology"/>
<comment type="subcellular location">
    <subcellularLocation>
        <location evidence="1 5">Nucleus</location>
    </subcellularLocation>
</comment>
<reference evidence="9 10" key="1">
    <citation type="journal article" date="2024" name="Nat. Commun.">
        <title>Phylogenomics reveals the evolutionary origins of lichenization in chlorophyte algae.</title>
        <authorList>
            <person name="Puginier C."/>
            <person name="Libourel C."/>
            <person name="Otte J."/>
            <person name="Skaloud P."/>
            <person name="Haon M."/>
            <person name="Grisel S."/>
            <person name="Petersen M."/>
            <person name="Berrin J.G."/>
            <person name="Delaux P.M."/>
            <person name="Dal Grande F."/>
            <person name="Keller J."/>
        </authorList>
    </citation>
    <scope>NUCLEOTIDE SEQUENCE [LARGE SCALE GENOMIC DNA]</scope>
    <source>
        <strain evidence="9 10">SAG 2145</strain>
    </source>
</reference>
<comment type="caution">
    <text evidence="9">The sequence shown here is derived from an EMBL/GenBank/DDBJ whole genome shotgun (WGS) entry which is preliminary data.</text>
</comment>
<sequence length="207" mass="23718">MSKKRGLSLEEKRQCILSVFHETRDVFSLKDIEKLATKKGVISQSVKEVLQSLVDDDLVHQEKIGSSNFFWSFPSEAAVKIESNISKLQNQLQEHSKQQAELQQSLAVTRTERQASEEKSRKLAVMQELQQTAQALQVDLQQYAENDPERVEAIANAALISRDCANRWLDNIEALRGWCKTRFEGMENQLESFFEENGMTSTMDYLT</sequence>
<feature type="domain" description="Mnd1 HTH" evidence="7">
    <location>
        <begin position="16"/>
        <end position="74"/>
    </location>
</feature>
<dbReference type="InterPro" id="IPR040661">
    <property type="entry name" value="LZ3wCH"/>
</dbReference>
<name>A0AAW1Q937_9CHLO</name>
<protein>
    <recommendedName>
        <fullName evidence="5">Meiotic nuclear division protein 1 homolog</fullName>
    </recommendedName>
</protein>
<dbReference type="GO" id="GO:0005634">
    <property type="term" value="C:nucleus"/>
    <property type="evidence" value="ECO:0007669"/>
    <property type="project" value="UniProtKB-SubCell"/>
</dbReference>
<feature type="domain" description="Leucine zipper with capping helix" evidence="8">
    <location>
        <begin position="149"/>
        <end position="206"/>
    </location>
</feature>
<evidence type="ECO:0000313" key="10">
    <source>
        <dbReference type="Proteomes" id="UP001438707"/>
    </source>
</evidence>
<dbReference type="PIRSF" id="PIRSF026991">
    <property type="entry name" value="Mnd1"/>
    <property type="match status" value="1"/>
</dbReference>
<comment type="similarity">
    <text evidence="2 5">Belongs to the MND1 family.</text>
</comment>
<gene>
    <name evidence="9" type="ORF">WJX74_010831</name>
</gene>
<evidence type="ECO:0000256" key="4">
    <source>
        <dbReference type="ARBA" id="ARBA00023242"/>
    </source>
</evidence>
<feature type="coiled-coil region" evidence="6">
    <location>
        <begin position="78"/>
        <end position="146"/>
    </location>
</feature>
<comment type="function">
    <text evidence="5">Required for proper homologous chromosome pairing and efficient cross-over and intragenic recombination during meiosis.</text>
</comment>
<organism evidence="9 10">
    <name type="scientific">Apatococcus lobatus</name>
    <dbReference type="NCBI Taxonomy" id="904363"/>
    <lineage>
        <taxon>Eukaryota</taxon>
        <taxon>Viridiplantae</taxon>
        <taxon>Chlorophyta</taxon>
        <taxon>core chlorophytes</taxon>
        <taxon>Trebouxiophyceae</taxon>
        <taxon>Chlorellales</taxon>
        <taxon>Chlorellaceae</taxon>
        <taxon>Apatococcus</taxon>
    </lineage>
</organism>